<feature type="transmembrane region" description="Helical" evidence="2">
    <location>
        <begin position="6"/>
        <end position="24"/>
    </location>
</feature>
<dbReference type="Pfam" id="PF01478">
    <property type="entry name" value="Peptidase_A24"/>
    <property type="match status" value="1"/>
</dbReference>
<name>A0A0J1CT95_9BURK</name>
<protein>
    <submittedName>
        <fullName evidence="4">Peptidase A24</fullName>
    </submittedName>
</protein>
<keyword evidence="5" id="KW-1185">Reference proteome</keyword>
<dbReference type="OrthoDB" id="5508079at2"/>
<dbReference type="InterPro" id="IPR050882">
    <property type="entry name" value="Prepilin_peptidase/N-MTase"/>
</dbReference>
<comment type="caution">
    <text evidence="4">The sequence shown here is derived from an EMBL/GenBank/DDBJ whole genome shotgun (WGS) entry which is preliminary data.</text>
</comment>
<proteinExistence type="inferred from homology"/>
<evidence type="ECO:0000313" key="4">
    <source>
        <dbReference type="EMBL" id="KLU23516.1"/>
    </source>
</evidence>
<dbReference type="PANTHER" id="PTHR30487">
    <property type="entry name" value="TYPE 4 PREPILIN-LIKE PROTEINS LEADER PEPTIDE-PROCESSING ENZYME"/>
    <property type="match status" value="1"/>
</dbReference>
<organism evidence="4 5">
    <name type="scientific">Caballeronia mineralivorans PML1(12)</name>
    <dbReference type="NCBI Taxonomy" id="908627"/>
    <lineage>
        <taxon>Bacteria</taxon>
        <taxon>Pseudomonadati</taxon>
        <taxon>Pseudomonadota</taxon>
        <taxon>Betaproteobacteria</taxon>
        <taxon>Burkholderiales</taxon>
        <taxon>Burkholderiaceae</taxon>
        <taxon>Caballeronia</taxon>
    </lineage>
</organism>
<feature type="transmembrane region" description="Helical" evidence="2">
    <location>
        <begin position="60"/>
        <end position="79"/>
    </location>
</feature>
<evidence type="ECO:0000256" key="2">
    <source>
        <dbReference type="SAM" id="Phobius"/>
    </source>
</evidence>
<gene>
    <name evidence="4" type="ORF">EOS_24975</name>
</gene>
<evidence type="ECO:0000256" key="1">
    <source>
        <dbReference type="ARBA" id="ARBA00005801"/>
    </source>
</evidence>
<feature type="transmembrane region" description="Helical" evidence="2">
    <location>
        <begin position="36"/>
        <end position="54"/>
    </location>
</feature>
<dbReference type="Proteomes" id="UP000035963">
    <property type="component" value="Unassembled WGS sequence"/>
</dbReference>
<accession>A0A0J1CT95</accession>
<reference evidence="4 5" key="1">
    <citation type="journal article" date="2015" name="Genome Announc.">
        <title>Draft Genome Sequence of Burkholderia sp. Strain PML1(12), an Ectomycorrhizosphere-Inhabiting Bacterium with Effective Mineral-Weathering Ability.</title>
        <authorList>
            <person name="Uroz S."/>
            <person name="Oger P."/>
        </authorList>
    </citation>
    <scope>NUCLEOTIDE SEQUENCE [LARGE SCALE GENOMIC DNA]</scope>
    <source>
        <strain evidence="5">PML1(12)</strain>
    </source>
</reference>
<dbReference type="AlphaFoldDB" id="A0A0J1CT95"/>
<keyword evidence="2" id="KW-0812">Transmembrane</keyword>
<sequence length="182" mass="18823">MFITVYAPPPPVIPCVIALVIAAASTDSQCRRIPNILVATGLTGALFVQCWLRGIPAGAAAWLAGAVVGLGLFLPFYLLRGMAAGDVKLLAMIGAWTGPLLVFYVALATSVIGGVWMLAVTARRGQLTRLFVNVFTLIRPAWRGSSIVARGARADSIESVGSVPYGVAIAAGTVFVLLAAAA</sequence>
<dbReference type="GO" id="GO:0006465">
    <property type="term" value="P:signal peptide processing"/>
    <property type="evidence" value="ECO:0007669"/>
    <property type="project" value="TreeGrafter"/>
</dbReference>
<dbReference type="GO" id="GO:0005886">
    <property type="term" value="C:plasma membrane"/>
    <property type="evidence" value="ECO:0007669"/>
    <property type="project" value="TreeGrafter"/>
</dbReference>
<feature type="transmembrane region" description="Helical" evidence="2">
    <location>
        <begin position="163"/>
        <end position="181"/>
    </location>
</feature>
<dbReference type="Gene3D" id="1.20.120.1220">
    <property type="match status" value="1"/>
</dbReference>
<comment type="similarity">
    <text evidence="1">Belongs to the peptidase A24 family.</text>
</comment>
<feature type="transmembrane region" description="Helical" evidence="2">
    <location>
        <begin position="100"/>
        <end position="119"/>
    </location>
</feature>
<dbReference type="GO" id="GO:0004190">
    <property type="term" value="F:aspartic-type endopeptidase activity"/>
    <property type="evidence" value="ECO:0007669"/>
    <property type="project" value="InterPro"/>
</dbReference>
<keyword evidence="2" id="KW-0472">Membrane</keyword>
<dbReference type="EMBL" id="AEJF01000145">
    <property type="protein sequence ID" value="KLU23516.1"/>
    <property type="molecule type" value="Genomic_DNA"/>
</dbReference>
<evidence type="ECO:0000259" key="3">
    <source>
        <dbReference type="Pfam" id="PF01478"/>
    </source>
</evidence>
<dbReference type="PATRIC" id="fig|908627.4.peg.5574"/>
<evidence type="ECO:0000313" key="5">
    <source>
        <dbReference type="Proteomes" id="UP000035963"/>
    </source>
</evidence>
<keyword evidence="2" id="KW-1133">Transmembrane helix</keyword>
<dbReference type="PANTHER" id="PTHR30487:SF0">
    <property type="entry name" value="PREPILIN LEADER PEPTIDASE_N-METHYLTRANSFERASE-RELATED"/>
    <property type="match status" value="1"/>
</dbReference>
<dbReference type="RefSeq" id="WP_047849410.1">
    <property type="nucleotide sequence ID" value="NZ_AEJF01000145.1"/>
</dbReference>
<dbReference type="InterPro" id="IPR000045">
    <property type="entry name" value="Prepilin_IV_endopep_pep"/>
</dbReference>
<feature type="domain" description="Prepilin type IV endopeptidase peptidase" evidence="3">
    <location>
        <begin position="17"/>
        <end position="117"/>
    </location>
</feature>